<dbReference type="EMBL" id="DRPZ01000062">
    <property type="protein sequence ID" value="HGY08837.1"/>
    <property type="molecule type" value="Genomic_DNA"/>
</dbReference>
<dbReference type="InterPro" id="IPR007452">
    <property type="entry name" value="TamB_C"/>
</dbReference>
<keyword evidence="4" id="KW-0472">Membrane</keyword>
<keyword evidence="3" id="KW-1133">Transmembrane helix</keyword>
<evidence type="ECO:0000256" key="1">
    <source>
        <dbReference type="ARBA" id="ARBA00004167"/>
    </source>
</evidence>
<dbReference type="GO" id="GO:0009306">
    <property type="term" value="P:protein secretion"/>
    <property type="evidence" value="ECO:0007669"/>
    <property type="project" value="InterPro"/>
</dbReference>
<evidence type="ECO:0000313" key="6">
    <source>
        <dbReference type="EMBL" id="HGY08837.1"/>
    </source>
</evidence>
<organism evidence="6">
    <name type="scientific">Oceanithermus profundus</name>
    <dbReference type="NCBI Taxonomy" id="187137"/>
    <lineage>
        <taxon>Bacteria</taxon>
        <taxon>Thermotogati</taxon>
        <taxon>Deinococcota</taxon>
        <taxon>Deinococci</taxon>
        <taxon>Thermales</taxon>
        <taxon>Thermaceae</taxon>
        <taxon>Oceanithermus</taxon>
    </lineage>
</organism>
<dbReference type="GO" id="GO:0005886">
    <property type="term" value="C:plasma membrane"/>
    <property type="evidence" value="ECO:0007669"/>
    <property type="project" value="InterPro"/>
</dbReference>
<evidence type="ECO:0000256" key="4">
    <source>
        <dbReference type="ARBA" id="ARBA00023136"/>
    </source>
</evidence>
<reference evidence="6" key="1">
    <citation type="journal article" date="2020" name="mSystems">
        <title>Genome- and Community-Level Interaction Insights into Carbon Utilization and Element Cycling Functions of Hydrothermarchaeota in Hydrothermal Sediment.</title>
        <authorList>
            <person name="Zhou Z."/>
            <person name="Liu Y."/>
            <person name="Xu W."/>
            <person name="Pan J."/>
            <person name="Luo Z.H."/>
            <person name="Li M."/>
        </authorList>
    </citation>
    <scope>NUCLEOTIDE SEQUENCE [LARGE SCALE GENOMIC DNA]</scope>
    <source>
        <strain evidence="6">HyVt-570</strain>
    </source>
</reference>
<accession>A0A7C4ZFQ7</accession>
<evidence type="ECO:0000259" key="5">
    <source>
        <dbReference type="Pfam" id="PF04357"/>
    </source>
</evidence>
<keyword evidence="2" id="KW-0812">Transmembrane</keyword>
<name>A0A7C4ZFQ7_9DEIN</name>
<protein>
    <recommendedName>
        <fullName evidence="5">Translocation and assembly module TamB C-terminal domain-containing protein</fullName>
    </recommendedName>
</protein>
<comment type="subcellular location">
    <subcellularLocation>
        <location evidence="1">Membrane</location>
        <topology evidence="1">Single-pass membrane protein</topology>
    </subcellularLocation>
</comment>
<evidence type="ECO:0000256" key="2">
    <source>
        <dbReference type="ARBA" id="ARBA00022692"/>
    </source>
</evidence>
<sequence length="2681" mass="291384">MRFRKRWLFLILAVLAALPGFPPLIQWGLELALQNQPYRLEWSRVSGYALTGLRLEDVQVTGPGVEARLDELRIGYNLIALLGKRLPLSLELRGGEVRVDPDALAAPAGGGGAGVQPLLTRLVLGDVRLESAAWPRFVLPRYRAEIEGALPRFRWQLATQDGALEGELLLLGGGDWETRFAGDVAVSRFWWQGEQYGRVHGRFGFRKGHWLGEAEIAEGGVTLAGFPVRNVEGTVRYRDHVITPELAGEALDGPVTARGVVNIPERNYRFEAEGTPRLEALLELWNVSLPARGSGPLAIEGGGWETLHLSGSFAGEGDFLERPLSYRGGFSFEEGFRLHAEAESSVLERSWQGVFDWQDGGYTAEVTDDKGSRVELSGEGVRYRGQGRLAWPRPLKGTASVVFSGEGVRWSARAESPDTRLLLARTPLDLSGQLAGEGMAVTGRLGPLAVEGRWDDLLLRLDPVPLVVGEVAGEGRWQERFSARLDYRSPYLELPLTFEQEGRRWLVRAGPYGEGVWEEGRFRAAVEALPLEALGGLELSGVAAWVPGKGWSGQQRLAGRYLSARSVLQGEQLQFEGLFDLPQGRLPFSGVAKADGVQGRLGGARFTLSPGQGRLEGRVELGPARYDGDLRWLAGAWSGRARVATPWLAADLKGEGALTVRLSGYVDAAGELWPRPRILGTLRLPAIAGVAFDPLPLDLDDRRLRLGEGEVTLAPPYPFALTLPWEGYGQRGRLRARGDLFTGALSLSTPWGEAEAQGPWAALALSGRFELPQLGELALGGRLDLAALDYEVRGRLVDVDAEVLVRGRGDDVRWEGRAQGERLRFRGRGRSGRLDARGFRSDALGLAGRWDGELAYDDGWAGDLTFAGPSGRWRAHGYGTLQLEGAGPGYRAEGYFDERKLFLRARVDRAPALGEITVQGPWRELEARGEGVWRLAGLGERSWTFSGSLPERRWYLGGPLRVHGEGLRYRGAVAWTSRVGGRALALRGGFDGDGLRVEGQGTLAIEDYRVSWRVRHDEEWSAHAEAPVGEAGLDGGRLWVRGWDMAPLGRALDLPLAGRLGGAIELSSGAGSLGGNLAYADYRLGLLLRKPDGWSFTAFDPERRAGLRYRGGTQPRLEGVGEVRGRIDLAGEPWGRLEVELEDLRAQATAAAGQVRFDLERGPWAARGSWREPQLDVELDGPVRGRLELDTASLSYRGRLRYASKSADVLLAYHGQKGEWSAQGYAVGYTGVPQAGPLLAEGEGGTWRVFWAAPLQLELTGEGARLLGARLSGTAHTGSLTRELGRLRADLQLNAGRFTGSARWSYGDAFVEAVGAGDRLNLRGEGAGLQLTGSAGADGALDVELLGEGRLARARWSLSAQAGGRWLRPRVVARMRAVGSDEATLQAELSYDRVWSVRADGPGLRLRAGPERVEIASEGLDLRPFLGVPLRLYARAQAPAAALVLPFRAEGPQTELAGRWDVPRGALELAGTLFGGEVQGDWRRGEGALRLDLPSPRVVGEVRRRAGRWSGGFDIDVPLEGGGLRGRLDAAAQRLQLFGYGTYSGELRAELRPGRLEGSLAAPAALLSADLLQIGEGWVGRLRLESERWGGVLAVGEGDRFRLSGLGALAPLEGELKMRPWSLAWSYAGPLPEPLGALEAGGTWPAGAWLEGRWTFQGQRIGLEGRGAELRLAGEGLSARLGAGGLEARLAGFRLGGVALAGEIQGPLDALALDLKGGGLRLEGQLGSEVRLDVSGWAAGRLVRSRGAWSGTLEVPGGRLTVGGSAAWPRLEGVWRGAELTLDYPQLALGGLRVDLAERRSEGRVLLDGVSVEGAGEALRLNYPMRGGALQAEVRLQDGRSRLFPDGLGDGLLVFEPGEGFSGTLVLQAPFPGETILRGQGEALDVRWFHPATDWLPWEKGKLEAELGLSGRWSAVYRADGAEVRAEGRGGEASVVVDSRWGGGAMRYAGSWEGRVQLAHWPLPPLDAELELDWTSEAGAMALVGELMGEAGRMSFNLRADADRWVPQVETAAVVAEGVRLQSLPELLQRLPYASGRVDATLSYARGLWTGRLVSDAVTVGEETHALELALYSGEDLQTLELTLDESRIEAELSAGRLLLRGELAGLPLHFLTGAWAGPPPGTALWTGAFRASVPLQDPADAYAVLVGERLVFEGDGRRLQGRAAVRYEGRTLYLDELDLTGDGRIHGEGFWGAQDADLKLTVEDTLMTPILGVVPQWRPYRPHAEGSLKLRALGRTARFEAEELSFGIASVEGQARWLEIAREGGRLRVGGAGELTAPYPARWVISGEGPERGLALDLEGEVELPLVGRLQDVRGRVELPGTQVDLRAGGARVEGRLWPLVLRLSGELPVSYPEYYLQSGQVKPNLLLVYQDGRFVLSGETEVVRAVLSRPEGKREVAFRERRYRYPLRFDKVRFFSKGGLLIREPLAQGEAEGEVYLGGELADPFLSGEVRGLRGEFLLGQHRFQVDQAWARFSPVAGLYPEIYLRAHSRLRSPEGEIELYLESQGRFLREEGSARLVLEPRLWAEADGQILPYGQEELLSLLALGGRTTVAEGVASLAVQNLLISQLEYELARVLGLDVFTVRTELFTGGEAGTTQFTVGKYLSPDLFVSYSLDLGGRQVIGAEYRIDGLRLRVESELGGETLEPQVRFSMLYALRRDLDLILKLSTGRLHLGLEWRF</sequence>
<dbReference type="Pfam" id="PF04357">
    <property type="entry name" value="TamB"/>
    <property type="match status" value="1"/>
</dbReference>
<feature type="domain" description="Translocation and assembly module TamB C-terminal" evidence="5">
    <location>
        <begin position="2419"/>
        <end position="2653"/>
    </location>
</feature>
<dbReference type="Proteomes" id="UP000885759">
    <property type="component" value="Unassembled WGS sequence"/>
</dbReference>
<evidence type="ECO:0000256" key="3">
    <source>
        <dbReference type="ARBA" id="ARBA00022989"/>
    </source>
</evidence>
<gene>
    <name evidence="6" type="ORF">ENK37_02125</name>
</gene>
<proteinExistence type="predicted"/>
<comment type="caution">
    <text evidence="6">The sequence shown here is derived from an EMBL/GenBank/DDBJ whole genome shotgun (WGS) entry which is preliminary data.</text>
</comment>